<protein>
    <submittedName>
        <fullName evidence="2">Uncharacterized protein</fullName>
    </submittedName>
</protein>
<evidence type="ECO:0000256" key="1">
    <source>
        <dbReference type="SAM" id="MobiDB-lite"/>
    </source>
</evidence>
<name>A0A2P2J7H9_RHIMU</name>
<proteinExistence type="predicted"/>
<sequence>MFLVPLGLLQEPIISLSVPQKLRQSHPGEDEQTIKKEKNKKQREKKR</sequence>
<dbReference type="EMBL" id="GGEC01008940">
    <property type="protein sequence ID" value="MBW89423.1"/>
    <property type="molecule type" value="Transcribed_RNA"/>
</dbReference>
<organism evidence="2">
    <name type="scientific">Rhizophora mucronata</name>
    <name type="common">Asiatic mangrove</name>
    <dbReference type="NCBI Taxonomy" id="61149"/>
    <lineage>
        <taxon>Eukaryota</taxon>
        <taxon>Viridiplantae</taxon>
        <taxon>Streptophyta</taxon>
        <taxon>Embryophyta</taxon>
        <taxon>Tracheophyta</taxon>
        <taxon>Spermatophyta</taxon>
        <taxon>Magnoliopsida</taxon>
        <taxon>eudicotyledons</taxon>
        <taxon>Gunneridae</taxon>
        <taxon>Pentapetalae</taxon>
        <taxon>rosids</taxon>
        <taxon>fabids</taxon>
        <taxon>Malpighiales</taxon>
        <taxon>Rhizophoraceae</taxon>
        <taxon>Rhizophora</taxon>
    </lineage>
</organism>
<evidence type="ECO:0000313" key="2">
    <source>
        <dbReference type="EMBL" id="MBW89423.1"/>
    </source>
</evidence>
<feature type="region of interest" description="Disordered" evidence="1">
    <location>
        <begin position="20"/>
        <end position="47"/>
    </location>
</feature>
<feature type="compositionally biased region" description="Basic residues" evidence="1">
    <location>
        <begin position="37"/>
        <end position="47"/>
    </location>
</feature>
<feature type="compositionally biased region" description="Basic and acidic residues" evidence="1">
    <location>
        <begin position="26"/>
        <end position="36"/>
    </location>
</feature>
<accession>A0A2P2J7H9</accession>
<dbReference type="AlphaFoldDB" id="A0A2P2J7H9"/>
<reference evidence="2" key="1">
    <citation type="submission" date="2018-02" db="EMBL/GenBank/DDBJ databases">
        <title>Rhizophora mucronata_Transcriptome.</title>
        <authorList>
            <person name="Meera S.P."/>
            <person name="Sreeshan A."/>
            <person name="Augustine A."/>
        </authorList>
    </citation>
    <scope>NUCLEOTIDE SEQUENCE</scope>
    <source>
        <tissue evidence="2">Leaf</tissue>
    </source>
</reference>